<dbReference type="EMBL" id="VTPS01000004">
    <property type="protein sequence ID" value="TZE82793.1"/>
    <property type="molecule type" value="Genomic_DNA"/>
</dbReference>
<sequence>MKNFFVFFVVLIMVLAFVAGCGTQQTQQQAQQGETQEQKPAEQRFLNIATGGTAGTYYPLGGAMADIWKNNIPGLNPSVQSTGAAVANVNMLKDGSVDVIFVQNDIAYYAFSGEEMFKDNKYEDIRGLASLYPETIQIVALKDKNIKTVADLKGKRVAVGAAGSGTEANARQILEAAGLSYNDINVQYLSFGDAANNMKDGNIDAAFVTAGMPTAAVTDISATKDINIVEIGDDIADNLIRKYPFYVKTTIQGGTYKGQDSDVKTVSVMSMLAVSKDMDEELAYNLVKSLFENTDRLKAAHAMGVKITIDTAKEGMSIDLHPGAAKYYTEQGK</sequence>
<feature type="signal peptide" evidence="1">
    <location>
        <begin position="1"/>
        <end position="18"/>
    </location>
</feature>
<dbReference type="PANTHER" id="PTHR42941:SF1">
    <property type="entry name" value="SLL1037 PROTEIN"/>
    <property type="match status" value="1"/>
</dbReference>
<dbReference type="InterPro" id="IPR011852">
    <property type="entry name" value="TRAP_TAXI"/>
</dbReference>
<keyword evidence="1" id="KW-0732">Signal</keyword>
<dbReference type="Pfam" id="PF16868">
    <property type="entry name" value="NMT1_3"/>
    <property type="match status" value="1"/>
</dbReference>
<dbReference type="AlphaFoldDB" id="A0A5D8QGY2"/>
<reference evidence="2 3" key="1">
    <citation type="submission" date="2019-08" db="EMBL/GenBank/DDBJ databases">
        <title>Calorimonas adulescens gen. nov., sp. nov., an anaerobic thermophilic bacterium from Sakhalin hot spring.</title>
        <authorList>
            <person name="Khomyakova M.A."/>
            <person name="Merkel A.Y."/>
            <person name="Novikov A."/>
            <person name="Bonch-Osmolovskaya E.A."/>
            <person name="Slobodkin A.I."/>
        </authorList>
    </citation>
    <scope>NUCLEOTIDE SEQUENCE [LARGE SCALE GENOMIC DNA]</scope>
    <source>
        <strain evidence="2 3">A05MB</strain>
    </source>
</reference>
<dbReference type="CDD" id="cd13567">
    <property type="entry name" value="PBP2_TtGluBP"/>
    <property type="match status" value="1"/>
</dbReference>
<keyword evidence="3" id="KW-1185">Reference proteome</keyword>
<feature type="chain" id="PRO_5038545669" evidence="1">
    <location>
        <begin position="19"/>
        <end position="333"/>
    </location>
</feature>
<accession>A0A5D8QGY2</accession>
<dbReference type="SUPFAM" id="SSF53850">
    <property type="entry name" value="Periplasmic binding protein-like II"/>
    <property type="match status" value="1"/>
</dbReference>
<protein>
    <submittedName>
        <fullName evidence="2">TAXI family TRAP transporter solute-binding subunit</fullName>
    </submittedName>
</protein>
<name>A0A5D8QGY2_9THEO</name>
<proteinExistence type="predicted"/>
<dbReference type="NCBIfam" id="TIGR02122">
    <property type="entry name" value="TRAP_TAXI"/>
    <property type="match status" value="1"/>
</dbReference>
<comment type="caution">
    <text evidence="2">The sequence shown here is derived from an EMBL/GenBank/DDBJ whole genome shotgun (WGS) entry which is preliminary data.</text>
</comment>
<organism evidence="2 3">
    <name type="scientific">Calorimonas adulescens</name>
    <dbReference type="NCBI Taxonomy" id="2606906"/>
    <lineage>
        <taxon>Bacteria</taxon>
        <taxon>Bacillati</taxon>
        <taxon>Bacillota</taxon>
        <taxon>Clostridia</taxon>
        <taxon>Thermoanaerobacterales</taxon>
        <taxon>Thermoanaerobacteraceae</taxon>
        <taxon>Calorimonas</taxon>
    </lineage>
</organism>
<dbReference type="PROSITE" id="PS51257">
    <property type="entry name" value="PROKAR_LIPOPROTEIN"/>
    <property type="match status" value="1"/>
</dbReference>
<evidence type="ECO:0000256" key="1">
    <source>
        <dbReference type="SAM" id="SignalP"/>
    </source>
</evidence>
<gene>
    <name evidence="2" type="ORF">FWJ32_04130</name>
</gene>
<dbReference type="Gene3D" id="3.40.190.10">
    <property type="entry name" value="Periplasmic binding protein-like II"/>
    <property type="match status" value="2"/>
</dbReference>
<dbReference type="Proteomes" id="UP000322976">
    <property type="component" value="Unassembled WGS sequence"/>
</dbReference>
<dbReference type="PANTHER" id="PTHR42941">
    <property type="entry name" value="SLL1037 PROTEIN"/>
    <property type="match status" value="1"/>
</dbReference>
<evidence type="ECO:0000313" key="2">
    <source>
        <dbReference type="EMBL" id="TZE82793.1"/>
    </source>
</evidence>
<dbReference type="RefSeq" id="WP_149544707.1">
    <property type="nucleotide sequence ID" value="NZ_VTPS01000004.1"/>
</dbReference>
<evidence type="ECO:0000313" key="3">
    <source>
        <dbReference type="Proteomes" id="UP000322976"/>
    </source>
</evidence>